<accession>A0A918CWX3</accession>
<proteinExistence type="predicted"/>
<keyword evidence="2" id="KW-1185">Reference proteome</keyword>
<comment type="caution">
    <text evidence="1">The sequence shown here is derived from an EMBL/GenBank/DDBJ whole genome shotgun (WGS) entry which is preliminary data.</text>
</comment>
<evidence type="ECO:0000313" key="2">
    <source>
        <dbReference type="Proteomes" id="UP000653411"/>
    </source>
</evidence>
<sequence>MTTTGTAADTWYRHLKVNGVPYPVRTNADVNGSPYDVLGFTTEQWRRQTSAHELGHMLTARHYGMRMDYLTLGRTLNGSEAPGSGCFGATHGPGQSNYSLAVMSAAGERASDRWMREAGLWTPERAVVVECMADNDRAATLRYVPRTSFDDGPFSYSRLHDDADHVLGLYWDNITGALDQVITRDHWTGDEIAGLTGLTNPTL</sequence>
<reference evidence="1" key="1">
    <citation type="journal article" date="2014" name="Int. J. Syst. Evol. Microbiol.">
        <title>Complete genome sequence of Corynebacterium casei LMG S-19264T (=DSM 44701T), isolated from a smear-ripened cheese.</title>
        <authorList>
            <consortium name="US DOE Joint Genome Institute (JGI-PGF)"/>
            <person name="Walter F."/>
            <person name="Albersmeier A."/>
            <person name="Kalinowski J."/>
            <person name="Ruckert C."/>
        </authorList>
    </citation>
    <scope>NUCLEOTIDE SEQUENCE</scope>
    <source>
        <strain evidence="1">CGMCC 4.7110</strain>
    </source>
</reference>
<name>A0A918CWX3_9ACTN</name>
<reference evidence="1" key="2">
    <citation type="submission" date="2020-09" db="EMBL/GenBank/DDBJ databases">
        <authorList>
            <person name="Sun Q."/>
            <person name="Zhou Y."/>
        </authorList>
    </citation>
    <scope>NUCLEOTIDE SEQUENCE</scope>
    <source>
        <strain evidence="1">CGMCC 4.7110</strain>
    </source>
</reference>
<dbReference type="AlphaFoldDB" id="A0A918CWX3"/>
<evidence type="ECO:0000313" key="1">
    <source>
        <dbReference type="EMBL" id="GGN41275.1"/>
    </source>
</evidence>
<dbReference type="RefSeq" id="WP_189268696.1">
    <property type="nucleotide sequence ID" value="NZ_BMML01000033.1"/>
</dbReference>
<organism evidence="1 2">
    <name type="scientific">Streptomyces fuscichromogenes</name>
    <dbReference type="NCBI Taxonomy" id="1324013"/>
    <lineage>
        <taxon>Bacteria</taxon>
        <taxon>Bacillati</taxon>
        <taxon>Actinomycetota</taxon>
        <taxon>Actinomycetes</taxon>
        <taxon>Kitasatosporales</taxon>
        <taxon>Streptomycetaceae</taxon>
        <taxon>Streptomyces</taxon>
    </lineage>
</organism>
<protein>
    <submittedName>
        <fullName evidence="1">Uncharacterized protein</fullName>
    </submittedName>
</protein>
<gene>
    <name evidence="1" type="ORF">GCM10011578_089400</name>
</gene>
<dbReference type="EMBL" id="BMML01000033">
    <property type="protein sequence ID" value="GGN41275.1"/>
    <property type="molecule type" value="Genomic_DNA"/>
</dbReference>
<dbReference type="Proteomes" id="UP000653411">
    <property type="component" value="Unassembled WGS sequence"/>
</dbReference>